<dbReference type="EMBL" id="FZOU01000001">
    <property type="protein sequence ID" value="SNS48153.1"/>
    <property type="molecule type" value="Genomic_DNA"/>
</dbReference>
<feature type="region of interest" description="Disordered" evidence="5">
    <location>
        <begin position="108"/>
        <end position="129"/>
    </location>
</feature>
<feature type="transmembrane region" description="Helical" evidence="6">
    <location>
        <begin position="254"/>
        <end position="275"/>
    </location>
</feature>
<keyword evidence="3 6" id="KW-1133">Transmembrane helix</keyword>
<organism evidence="7 8">
    <name type="scientific">Granulicella rosea</name>
    <dbReference type="NCBI Taxonomy" id="474952"/>
    <lineage>
        <taxon>Bacteria</taxon>
        <taxon>Pseudomonadati</taxon>
        <taxon>Acidobacteriota</taxon>
        <taxon>Terriglobia</taxon>
        <taxon>Terriglobales</taxon>
        <taxon>Acidobacteriaceae</taxon>
        <taxon>Granulicella</taxon>
    </lineage>
</organism>
<evidence type="ECO:0000313" key="8">
    <source>
        <dbReference type="Proteomes" id="UP000198356"/>
    </source>
</evidence>
<dbReference type="InterPro" id="IPR050799">
    <property type="entry name" value="ZIP_Transporter"/>
</dbReference>
<keyword evidence="8" id="KW-1185">Reference proteome</keyword>
<feature type="transmembrane region" description="Helical" evidence="6">
    <location>
        <begin position="222"/>
        <end position="242"/>
    </location>
</feature>
<dbReference type="PANTHER" id="PTHR12191">
    <property type="entry name" value="SOLUTE CARRIER FAMILY 39"/>
    <property type="match status" value="1"/>
</dbReference>
<evidence type="ECO:0000256" key="6">
    <source>
        <dbReference type="SAM" id="Phobius"/>
    </source>
</evidence>
<evidence type="ECO:0000256" key="3">
    <source>
        <dbReference type="ARBA" id="ARBA00022989"/>
    </source>
</evidence>
<evidence type="ECO:0000256" key="5">
    <source>
        <dbReference type="SAM" id="MobiDB-lite"/>
    </source>
</evidence>
<evidence type="ECO:0000256" key="4">
    <source>
        <dbReference type="ARBA" id="ARBA00023136"/>
    </source>
</evidence>
<sequence>MILGAMSGVVLVQGSAVFAAWLLRAREVFLRRYLPLFVSLAVGVLLATALLHLMPEAIGTLGNAQPVWMLMGATLMVLFCGERISYVLTGAAAEPEVAALDDCPGCPPEQHGHDHHHDHSHHHAHEGHTTHPSNIVAASMLHSFIDGAAVATAFAANPRIGWLTAFAIALHEIPHRMGDFALFVHLQVPPARALRLALLAGAPSLLGVGAVALVGLEHADRIRWLLPISAGSFLYIAMVNLLPEIRQEKTAKGLAAQIACLCAGIALVIGAGGIFPS</sequence>
<dbReference type="PANTHER" id="PTHR12191:SF37">
    <property type="entry name" value="ZINC TRANSPORTER FOI"/>
    <property type="match status" value="1"/>
</dbReference>
<protein>
    <submittedName>
        <fullName evidence="7">Zinc and cadmium transporter</fullName>
    </submittedName>
</protein>
<dbReference type="Proteomes" id="UP000198356">
    <property type="component" value="Unassembled WGS sequence"/>
</dbReference>
<proteinExistence type="predicted"/>
<feature type="transmembrane region" description="Helical" evidence="6">
    <location>
        <begin position="196"/>
        <end position="216"/>
    </location>
</feature>
<evidence type="ECO:0000313" key="7">
    <source>
        <dbReference type="EMBL" id="SNS48153.1"/>
    </source>
</evidence>
<dbReference type="GO" id="GO:0005385">
    <property type="term" value="F:zinc ion transmembrane transporter activity"/>
    <property type="evidence" value="ECO:0007669"/>
    <property type="project" value="TreeGrafter"/>
</dbReference>
<feature type="transmembrane region" description="Helical" evidence="6">
    <location>
        <begin position="6"/>
        <end position="23"/>
    </location>
</feature>
<dbReference type="OrthoDB" id="120689at2"/>
<keyword evidence="2 6" id="KW-0812">Transmembrane</keyword>
<evidence type="ECO:0000256" key="1">
    <source>
        <dbReference type="ARBA" id="ARBA00004141"/>
    </source>
</evidence>
<dbReference type="GO" id="GO:0071578">
    <property type="term" value="P:zinc ion import across plasma membrane"/>
    <property type="evidence" value="ECO:0007669"/>
    <property type="project" value="TreeGrafter"/>
</dbReference>
<dbReference type="InterPro" id="IPR003689">
    <property type="entry name" value="ZIP"/>
</dbReference>
<comment type="subcellular location">
    <subcellularLocation>
        <location evidence="1">Membrane</location>
        <topology evidence="1">Multi-pass membrane protein</topology>
    </subcellularLocation>
</comment>
<feature type="transmembrane region" description="Helical" evidence="6">
    <location>
        <begin position="66"/>
        <end position="84"/>
    </location>
</feature>
<feature type="transmembrane region" description="Helical" evidence="6">
    <location>
        <begin position="35"/>
        <end position="54"/>
    </location>
</feature>
<dbReference type="AlphaFoldDB" id="A0A239EVU6"/>
<gene>
    <name evidence="7" type="ORF">SAMN05421770_1011160</name>
</gene>
<name>A0A239EVU6_9BACT</name>
<keyword evidence="4 6" id="KW-0472">Membrane</keyword>
<dbReference type="GO" id="GO:0030003">
    <property type="term" value="P:intracellular monoatomic cation homeostasis"/>
    <property type="evidence" value="ECO:0007669"/>
    <property type="project" value="TreeGrafter"/>
</dbReference>
<reference evidence="7 8" key="1">
    <citation type="submission" date="2017-06" db="EMBL/GenBank/DDBJ databases">
        <authorList>
            <person name="Kim H.J."/>
            <person name="Triplett B.A."/>
        </authorList>
    </citation>
    <scope>NUCLEOTIDE SEQUENCE [LARGE SCALE GENOMIC DNA]</scope>
    <source>
        <strain evidence="7 8">DSM 18704</strain>
    </source>
</reference>
<dbReference type="RefSeq" id="WP_089407385.1">
    <property type="nucleotide sequence ID" value="NZ_FZOU01000001.1"/>
</dbReference>
<dbReference type="GO" id="GO:0140410">
    <property type="term" value="F:monoatomic cation:bicarbonate symporter activity"/>
    <property type="evidence" value="ECO:0007669"/>
    <property type="project" value="TreeGrafter"/>
</dbReference>
<accession>A0A239EVU6</accession>
<evidence type="ECO:0000256" key="2">
    <source>
        <dbReference type="ARBA" id="ARBA00022692"/>
    </source>
</evidence>
<dbReference type="Pfam" id="PF02535">
    <property type="entry name" value="Zip"/>
    <property type="match status" value="1"/>
</dbReference>
<dbReference type="GO" id="GO:0005886">
    <property type="term" value="C:plasma membrane"/>
    <property type="evidence" value="ECO:0007669"/>
    <property type="project" value="TreeGrafter"/>
</dbReference>